<keyword evidence="5" id="KW-0408">Iron</keyword>
<feature type="domain" description="Nitrite/Sulfite reductase ferredoxin-like" evidence="7">
    <location>
        <begin position="21"/>
        <end position="82"/>
    </location>
</feature>
<dbReference type="OrthoDB" id="7459360at2"/>
<sequence length="423" mass="43614">MLTRAELRKGWCPGARAPMQARDGLIARLRISGACLSSETARAIAGAANRFGNGQCELTSRANLQLRGVTPERLPDLLAELDRLGLIDADAAAEAVRNVMISPLAGLCGRADVTPIGAALEAALIDATDLHSLPGKFGFLIDDGGPLSLWDEITDVRFAFDQPRGKFDIALGVDAIAIGSCAPEEIVAVALRIARAFLAVGEAMPEPPRRMTDVIFGGGLAALAAAAGRPAPQQEWAPPRPAPPAPVGLLRFGDLSCFGAAAPFGRLSANMLAAVAGAAQTHGRGEIRLTPWRAVILPGVAPQEADALAEYFHAAGFIVSPDDKRLGVAACGGAPACARGTTPTHADALALAPLAGQLFPTGLALHVSGCAKGCARPRRAPLTLVAHDGLYDLVLDGSAFDAPSSRNLSLTAARNLLHAMAST</sequence>
<evidence type="ECO:0000259" key="7">
    <source>
        <dbReference type="Pfam" id="PF03460"/>
    </source>
</evidence>
<dbReference type="Gene3D" id="3.30.413.10">
    <property type="entry name" value="Sulfite Reductase Hemoprotein, domain 1"/>
    <property type="match status" value="2"/>
</dbReference>
<dbReference type="InterPro" id="IPR005117">
    <property type="entry name" value="NiRdtase/SiRdtase_haem-b_fer"/>
</dbReference>
<evidence type="ECO:0000313" key="8">
    <source>
        <dbReference type="EMBL" id="PNG27485.1"/>
    </source>
</evidence>
<dbReference type="GO" id="GO:0016491">
    <property type="term" value="F:oxidoreductase activity"/>
    <property type="evidence" value="ECO:0007669"/>
    <property type="project" value="UniProtKB-KW"/>
</dbReference>
<dbReference type="GO" id="GO:0046872">
    <property type="term" value="F:metal ion binding"/>
    <property type="evidence" value="ECO:0007669"/>
    <property type="project" value="UniProtKB-KW"/>
</dbReference>
<evidence type="ECO:0000313" key="9">
    <source>
        <dbReference type="Proteomes" id="UP000236286"/>
    </source>
</evidence>
<accession>A0A2J7TL42</accession>
<dbReference type="EMBL" id="PDZR01000001">
    <property type="protein sequence ID" value="PNG27485.1"/>
    <property type="molecule type" value="Genomic_DNA"/>
</dbReference>
<evidence type="ECO:0000256" key="6">
    <source>
        <dbReference type="ARBA" id="ARBA00023014"/>
    </source>
</evidence>
<keyword evidence="1" id="KW-0004">4Fe-4S</keyword>
<dbReference type="PANTHER" id="PTHR32439">
    <property type="entry name" value="FERREDOXIN--NITRITE REDUCTASE, CHLOROPLASTIC"/>
    <property type="match status" value="1"/>
</dbReference>
<dbReference type="InterPro" id="IPR012798">
    <property type="entry name" value="Cbl_synth_CobG-like"/>
</dbReference>
<dbReference type="PANTHER" id="PTHR32439:SF9">
    <property type="entry name" value="BLR3264 PROTEIN"/>
    <property type="match status" value="1"/>
</dbReference>
<evidence type="ECO:0000256" key="4">
    <source>
        <dbReference type="ARBA" id="ARBA00023002"/>
    </source>
</evidence>
<dbReference type="Gene3D" id="3.90.480.10">
    <property type="entry name" value="Sulfite Reductase Hemoprotein,Domain 2"/>
    <property type="match status" value="1"/>
</dbReference>
<dbReference type="SUPFAM" id="SSF56014">
    <property type="entry name" value="Nitrite and sulphite reductase 4Fe-4S domain-like"/>
    <property type="match status" value="2"/>
</dbReference>
<dbReference type="GO" id="GO:0051539">
    <property type="term" value="F:4 iron, 4 sulfur cluster binding"/>
    <property type="evidence" value="ECO:0007669"/>
    <property type="project" value="UniProtKB-KW"/>
</dbReference>
<dbReference type="SUPFAM" id="SSF55124">
    <property type="entry name" value="Nitrite/Sulfite reductase N-terminal domain-like"/>
    <property type="match status" value="2"/>
</dbReference>
<evidence type="ECO:0000256" key="5">
    <source>
        <dbReference type="ARBA" id="ARBA00023004"/>
    </source>
</evidence>
<dbReference type="InterPro" id="IPR036136">
    <property type="entry name" value="Nit/Sulf_reduc_fer-like_dom_sf"/>
</dbReference>
<keyword evidence="6" id="KW-0411">Iron-sulfur</keyword>
<dbReference type="AlphaFoldDB" id="A0A2J7TL42"/>
<feature type="domain" description="Nitrite/Sulfite reductase ferredoxin-like" evidence="7">
    <location>
        <begin position="257"/>
        <end position="314"/>
    </location>
</feature>
<name>A0A2J7TL42_METSI</name>
<comment type="caution">
    <text evidence="8">The sequence shown here is derived from an EMBL/GenBank/DDBJ whole genome shotgun (WGS) entry which is preliminary data.</text>
</comment>
<protein>
    <submittedName>
        <fullName evidence="8">Precorrin-3B synthase</fullName>
    </submittedName>
</protein>
<dbReference type="InterPro" id="IPR045854">
    <property type="entry name" value="NO2/SO3_Rdtase_4Fe4S_sf"/>
</dbReference>
<evidence type="ECO:0000256" key="3">
    <source>
        <dbReference type="ARBA" id="ARBA00022723"/>
    </source>
</evidence>
<dbReference type="NCBIfam" id="TIGR02435">
    <property type="entry name" value="CobG"/>
    <property type="match status" value="1"/>
</dbReference>
<dbReference type="RefSeq" id="WP_102841791.1">
    <property type="nucleotide sequence ID" value="NZ_PDZR01000001.1"/>
</dbReference>
<evidence type="ECO:0000256" key="2">
    <source>
        <dbReference type="ARBA" id="ARBA00022617"/>
    </source>
</evidence>
<keyword evidence="4" id="KW-0560">Oxidoreductase</keyword>
<proteinExistence type="predicted"/>
<dbReference type="Pfam" id="PF03460">
    <property type="entry name" value="NIR_SIR_ferr"/>
    <property type="match status" value="2"/>
</dbReference>
<evidence type="ECO:0000256" key="1">
    <source>
        <dbReference type="ARBA" id="ARBA00022485"/>
    </source>
</evidence>
<dbReference type="InterPro" id="IPR051329">
    <property type="entry name" value="NIR_SIR_4Fe-4S"/>
</dbReference>
<gene>
    <name evidence="8" type="primary">cobG</name>
    <name evidence="8" type="ORF">CR492_00640</name>
</gene>
<keyword evidence="2" id="KW-0349">Heme</keyword>
<keyword evidence="3" id="KW-0479">Metal-binding</keyword>
<organism evidence="8 9">
    <name type="scientific">Methylocella silvestris</name>
    <dbReference type="NCBI Taxonomy" id="199596"/>
    <lineage>
        <taxon>Bacteria</taxon>
        <taxon>Pseudomonadati</taxon>
        <taxon>Pseudomonadota</taxon>
        <taxon>Alphaproteobacteria</taxon>
        <taxon>Hyphomicrobiales</taxon>
        <taxon>Beijerinckiaceae</taxon>
        <taxon>Methylocella</taxon>
    </lineage>
</organism>
<reference evidence="8 9" key="1">
    <citation type="submission" date="2017-10" db="EMBL/GenBank/DDBJ databases">
        <title>Genome announcement of Methylocella silvestris TVC from permafrost.</title>
        <authorList>
            <person name="Wang J."/>
            <person name="Geng K."/>
            <person name="Ul-Haque F."/>
            <person name="Crombie A.T."/>
            <person name="Street L.E."/>
            <person name="Wookey P.A."/>
            <person name="Murrell J.C."/>
            <person name="Pratscher J."/>
        </authorList>
    </citation>
    <scope>NUCLEOTIDE SEQUENCE [LARGE SCALE GENOMIC DNA]</scope>
    <source>
        <strain evidence="8 9">TVC</strain>
    </source>
</reference>
<dbReference type="Proteomes" id="UP000236286">
    <property type="component" value="Unassembled WGS sequence"/>
</dbReference>